<organism evidence="3 4">
    <name type="scientific">Montanilutibacter psychrotolerans</name>
    <dbReference type="NCBI Taxonomy" id="1327343"/>
    <lineage>
        <taxon>Bacteria</taxon>
        <taxon>Pseudomonadati</taxon>
        <taxon>Pseudomonadota</taxon>
        <taxon>Gammaproteobacteria</taxon>
        <taxon>Lysobacterales</taxon>
        <taxon>Lysobacteraceae</taxon>
        <taxon>Montanilutibacter</taxon>
    </lineage>
</organism>
<accession>A0A3M8SQN3</accession>
<dbReference type="PRINTS" id="PR00081">
    <property type="entry name" value="GDHRDH"/>
</dbReference>
<proteinExistence type="inferred from homology"/>
<dbReference type="CDD" id="cd11731">
    <property type="entry name" value="Lin1944_like_SDR_c"/>
    <property type="match status" value="1"/>
</dbReference>
<dbReference type="OrthoDB" id="9787486at2"/>
<gene>
    <name evidence="3" type="ORF">EER27_11275</name>
</gene>
<dbReference type="SUPFAM" id="SSF51735">
    <property type="entry name" value="NAD(P)-binding Rossmann-fold domains"/>
    <property type="match status" value="1"/>
</dbReference>
<reference evidence="3 4" key="1">
    <citation type="submission" date="2018-11" db="EMBL/GenBank/DDBJ databases">
        <title>Lysobacter cryohumiis sp. nov., isolated from soil in the Tianshan Mountains, Xinjiang, China.</title>
        <authorList>
            <person name="Luo Y."/>
            <person name="Sheng H."/>
        </authorList>
    </citation>
    <scope>NUCLEOTIDE SEQUENCE [LARGE SCALE GENOMIC DNA]</scope>
    <source>
        <strain evidence="3 4">ZS60</strain>
    </source>
</reference>
<dbReference type="Gene3D" id="3.40.50.720">
    <property type="entry name" value="NAD(P)-binding Rossmann-like Domain"/>
    <property type="match status" value="1"/>
</dbReference>
<evidence type="ECO:0000313" key="4">
    <source>
        <dbReference type="Proteomes" id="UP000267049"/>
    </source>
</evidence>
<dbReference type="AlphaFoldDB" id="A0A3M8SQN3"/>
<dbReference type="PANTHER" id="PTHR43477">
    <property type="entry name" value="DIHYDROANTICAPSIN 7-DEHYDROGENASE"/>
    <property type="match status" value="1"/>
</dbReference>
<keyword evidence="2" id="KW-0560">Oxidoreductase</keyword>
<dbReference type="InterPro" id="IPR002347">
    <property type="entry name" value="SDR_fam"/>
</dbReference>
<evidence type="ECO:0000256" key="2">
    <source>
        <dbReference type="ARBA" id="ARBA00023002"/>
    </source>
</evidence>
<name>A0A3M8SQN3_9GAMM</name>
<evidence type="ECO:0000256" key="1">
    <source>
        <dbReference type="ARBA" id="ARBA00006484"/>
    </source>
</evidence>
<comment type="caution">
    <text evidence="3">The sequence shown here is derived from an EMBL/GenBank/DDBJ whole genome shotgun (WGS) entry which is preliminary data.</text>
</comment>
<evidence type="ECO:0000313" key="3">
    <source>
        <dbReference type="EMBL" id="RNF83093.1"/>
    </source>
</evidence>
<sequence>MKILLVGAQGTLGRAVAAELGARHEIITAGRRSGDVRIDLSDRDSIVQAFAQVGSVDAVVSAAGNVAFAPLLELTDAQWQMGLGDKLMGQVNLALAAVGHLSDGGSITLTTGVLADQPIRSGAQASLVNSAIHGFVMGAAIELPRGIRINAVSPNVLQESTDDYAPYFRGFEPVTAARAALGFSRSVEGAETGKVYRVY</sequence>
<dbReference type="EMBL" id="RIBS01000005">
    <property type="protein sequence ID" value="RNF83093.1"/>
    <property type="molecule type" value="Genomic_DNA"/>
</dbReference>
<keyword evidence="4" id="KW-1185">Reference proteome</keyword>
<dbReference type="InterPro" id="IPR051122">
    <property type="entry name" value="SDR_DHRS6-like"/>
</dbReference>
<dbReference type="GO" id="GO:0016491">
    <property type="term" value="F:oxidoreductase activity"/>
    <property type="evidence" value="ECO:0007669"/>
    <property type="project" value="UniProtKB-KW"/>
</dbReference>
<protein>
    <submittedName>
        <fullName evidence="3">Short chain dehydrogenase</fullName>
    </submittedName>
</protein>
<dbReference type="InterPro" id="IPR036291">
    <property type="entry name" value="NAD(P)-bd_dom_sf"/>
</dbReference>
<dbReference type="NCBIfam" id="NF005754">
    <property type="entry name" value="PRK07578.1"/>
    <property type="match status" value="1"/>
</dbReference>
<dbReference type="Proteomes" id="UP000267049">
    <property type="component" value="Unassembled WGS sequence"/>
</dbReference>
<dbReference type="RefSeq" id="WP_123088225.1">
    <property type="nucleotide sequence ID" value="NZ_RIBS01000005.1"/>
</dbReference>
<comment type="similarity">
    <text evidence="1">Belongs to the short-chain dehydrogenases/reductases (SDR) family.</text>
</comment>
<dbReference type="PANTHER" id="PTHR43477:SF1">
    <property type="entry name" value="DIHYDROANTICAPSIN 7-DEHYDROGENASE"/>
    <property type="match status" value="1"/>
</dbReference>
<dbReference type="Pfam" id="PF13561">
    <property type="entry name" value="adh_short_C2"/>
    <property type="match status" value="1"/>
</dbReference>